<keyword evidence="11" id="KW-1185">Reference proteome</keyword>
<dbReference type="InterPro" id="IPR009976">
    <property type="entry name" value="Sec10-like"/>
</dbReference>
<dbReference type="Pfam" id="PF07393">
    <property type="entry name" value="Sec10_HB"/>
    <property type="match status" value="3"/>
</dbReference>
<sequence>MMMQYMKELEQEPFDPEEFVERLAWRTVADTRNEGTGNFDPVLLHETFLQAIKPSEGGTSQSNEEISHPVSTEETRKREAKKTTKKRKQRGYQESSDSDEDGRHSTKDCQMRDQLLVKFPTKRTIKFYVGCIEELVPGEGLELRFVRNCDGFQFKYPEVEDYQMYIKTTDLMYKKYYTKFYTDYIPNSMYLGVLIQTCRVPRDLQLLQERQQKKCERLEMMCREEENGHWQQISQLQEKNKASVNMFQELDERINYVATKVIHLGDQLESVNTPRARAVEAQKLMNHFAEFLSPGPLLAEVFTDKTQIDEAADIIQKLHLIAQELPSGKFEKAKKKIATKYDEIERSLIEEFVKAHRSDDKGRMKEIASILSHFKGYPQCIDAFIEQSQMGAFTGKDVFRDVIPLCEKNFAVMTDVFSNPEQVMAKFVLNIYHLKLQKCIVSNLSDRSDTDKYLKNLYDLYSRTVKLSNDLSHFQMGNDSTYLSKLTMNIFQKYLDSYISMDKFISGIVPGPSQWFFHFGEKIVITWNHIGKDSPQRPLQLSRQSDMPGNALQVFEILLHYLMAEHLDYALELGLQSVPIPENKTQPQIYFFDVVRQCNAVIHLLEKQFIDSLVPLVISTPKHGDCLQKKKYLLEQIELKLDTGLDRQVPEDFQMHGIRINEDLLYNNCKFFFRSINAIVGWVKIYLQTEQKKTDFKPETDVDTLASPACLAVVQYVGSMVDRIRDSLDGKNVESLMMEFGARFHRVIYEHLQQFQYNSAVPLNHHYHYYQHGAMCAICDVNEYRKCVKEFKVPLVNTLFDTLHALCNLLLVKPENLKQVCTGDQLVRTCITWPSAGLDRSILLNFIQLRSDYKTQKLAVSLKGLAT</sequence>
<evidence type="ECO:0000256" key="7">
    <source>
        <dbReference type="SAM" id="MobiDB-lite"/>
    </source>
</evidence>
<evidence type="ECO:0000256" key="3">
    <source>
        <dbReference type="ARBA" id="ARBA00022448"/>
    </source>
</evidence>
<keyword evidence="5" id="KW-0175">Coiled coil</keyword>
<evidence type="ECO:0000256" key="2">
    <source>
        <dbReference type="ARBA" id="ARBA00017524"/>
    </source>
</evidence>
<evidence type="ECO:0000259" key="8">
    <source>
        <dbReference type="Pfam" id="PF07393"/>
    </source>
</evidence>
<evidence type="ECO:0000256" key="6">
    <source>
        <dbReference type="ARBA" id="ARBA00031471"/>
    </source>
</evidence>
<feature type="domain" description="Exocyst complex component Sec10 N-terminal" evidence="9">
    <location>
        <begin position="202"/>
        <end position="304"/>
    </location>
</feature>
<evidence type="ECO:0000313" key="11">
    <source>
        <dbReference type="Proteomes" id="UP001148838"/>
    </source>
</evidence>
<feature type="domain" description="Exocyst complex component Sec10-like alpha-helical bundle" evidence="8">
    <location>
        <begin position="310"/>
        <end position="502"/>
    </location>
</feature>
<gene>
    <name evidence="10" type="ORF">ANN_20335</name>
</gene>
<dbReference type="InterPro" id="IPR048625">
    <property type="entry name" value="Sec10_N"/>
</dbReference>
<keyword evidence="3" id="KW-0813">Transport</keyword>
<feature type="region of interest" description="Disordered" evidence="7">
    <location>
        <begin position="54"/>
        <end position="107"/>
    </location>
</feature>
<feature type="compositionally biased region" description="Basic and acidic residues" evidence="7">
    <location>
        <begin position="65"/>
        <end position="77"/>
    </location>
</feature>
<accession>A0ABQ8SCM5</accession>
<dbReference type="InterPro" id="IPR048627">
    <property type="entry name" value="Sec10_HB"/>
</dbReference>
<comment type="similarity">
    <text evidence="1">Belongs to the SEC10 family.</text>
</comment>
<proteinExistence type="inferred from homology"/>
<dbReference type="PANTHER" id="PTHR12100">
    <property type="entry name" value="SEC10"/>
    <property type="match status" value="1"/>
</dbReference>
<dbReference type="Proteomes" id="UP001148838">
    <property type="component" value="Unassembled WGS sequence"/>
</dbReference>
<comment type="caution">
    <text evidence="10">The sequence shown here is derived from an EMBL/GenBank/DDBJ whole genome shotgun (WGS) entry which is preliminary data.</text>
</comment>
<evidence type="ECO:0000313" key="10">
    <source>
        <dbReference type="EMBL" id="KAJ4431733.1"/>
    </source>
</evidence>
<feature type="compositionally biased region" description="Basic residues" evidence="7">
    <location>
        <begin position="78"/>
        <end position="90"/>
    </location>
</feature>
<dbReference type="EMBL" id="JAJSOF020000031">
    <property type="protein sequence ID" value="KAJ4431733.1"/>
    <property type="molecule type" value="Genomic_DNA"/>
</dbReference>
<dbReference type="Pfam" id="PF20667">
    <property type="entry name" value="Sec10_N"/>
    <property type="match status" value="1"/>
</dbReference>
<protein>
    <recommendedName>
        <fullName evidence="2">Exocyst complex component 5</fullName>
    </recommendedName>
    <alternativeName>
        <fullName evidence="6">Exocyst complex component Sec10</fullName>
    </alternativeName>
</protein>
<evidence type="ECO:0000256" key="5">
    <source>
        <dbReference type="ARBA" id="ARBA00023054"/>
    </source>
</evidence>
<evidence type="ECO:0000256" key="1">
    <source>
        <dbReference type="ARBA" id="ARBA00006572"/>
    </source>
</evidence>
<keyword evidence="4" id="KW-0268">Exocytosis</keyword>
<name>A0ABQ8SCM5_PERAM</name>
<organism evidence="10 11">
    <name type="scientific">Periplaneta americana</name>
    <name type="common">American cockroach</name>
    <name type="synonym">Blatta americana</name>
    <dbReference type="NCBI Taxonomy" id="6978"/>
    <lineage>
        <taxon>Eukaryota</taxon>
        <taxon>Metazoa</taxon>
        <taxon>Ecdysozoa</taxon>
        <taxon>Arthropoda</taxon>
        <taxon>Hexapoda</taxon>
        <taxon>Insecta</taxon>
        <taxon>Pterygota</taxon>
        <taxon>Neoptera</taxon>
        <taxon>Polyneoptera</taxon>
        <taxon>Dictyoptera</taxon>
        <taxon>Blattodea</taxon>
        <taxon>Blattoidea</taxon>
        <taxon>Blattidae</taxon>
        <taxon>Blattinae</taxon>
        <taxon>Periplaneta</taxon>
    </lineage>
</organism>
<reference evidence="10 11" key="1">
    <citation type="journal article" date="2022" name="Allergy">
        <title>Genome assembly and annotation of Periplaneta americana reveal a comprehensive cockroach allergen profile.</title>
        <authorList>
            <person name="Wang L."/>
            <person name="Xiong Q."/>
            <person name="Saelim N."/>
            <person name="Wang L."/>
            <person name="Nong W."/>
            <person name="Wan A.T."/>
            <person name="Shi M."/>
            <person name="Liu X."/>
            <person name="Cao Q."/>
            <person name="Hui J.H.L."/>
            <person name="Sookrung N."/>
            <person name="Leung T.F."/>
            <person name="Tungtrongchitr A."/>
            <person name="Tsui S.K.W."/>
        </authorList>
    </citation>
    <scope>NUCLEOTIDE SEQUENCE [LARGE SCALE GENOMIC DNA]</scope>
    <source>
        <strain evidence="10">PWHHKU_190912</strain>
    </source>
</reference>
<dbReference type="PANTHER" id="PTHR12100:SF0">
    <property type="entry name" value="EXOCYST COMPLEX COMPONENT 5"/>
    <property type="match status" value="1"/>
</dbReference>
<evidence type="ECO:0000259" key="9">
    <source>
        <dbReference type="Pfam" id="PF20667"/>
    </source>
</evidence>
<feature type="domain" description="Exocyst complex component Sec10-like alpha-helical bundle" evidence="8">
    <location>
        <begin position="674"/>
        <end position="861"/>
    </location>
</feature>
<feature type="domain" description="Exocyst complex component Sec10-like alpha-helical bundle" evidence="8">
    <location>
        <begin position="523"/>
        <end position="649"/>
    </location>
</feature>
<evidence type="ECO:0000256" key="4">
    <source>
        <dbReference type="ARBA" id="ARBA00022483"/>
    </source>
</evidence>